<keyword evidence="8 11" id="KW-0067">ATP-binding</keyword>
<keyword evidence="5" id="KW-0479">Metal-binding</keyword>
<keyword evidence="4 11" id="KW-0235">DNA replication</keyword>
<organism evidence="13 14">
    <name type="scientific">Moorena bouillonii PNG</name>
    <dbReference type="NCBI Taxonomy" id="568701"/>
    <lineage>
        <taxon>Bacteria</taxon>
        <taxon>Bacillati</taxon>
        <taxon>Cyanobacteriota</taxon>
        <taxon>Cyanophyceae</taxon>
        <taxon>Coleofasciculales</taxon>
        <taxon>Coleofasciculaceae</taxon>
        <taxon>Moorena</taxon>
    </lineage>
</organism>
<dbReference type="Proteomes" id="UP000186657">
    <property type="component" value="Unassembled WGS sequence"/>
</dbReference>
<dbReference type="InterPro" id="IPR050238">
    <property type="entry name" value="DNA_Rep/Repair_Clamp_Loader"/>
</dbReference>
<evidence type="ECO:0000256" key="4">
    <source>
        <dbReference type="ARBA" id="ARBA00022705"/>
    </source>
</evidence>
<keyword evidence="9 11" id="KW-0239">DNA-directed DNA polymerase</keyword>
<dbReference type="EC" id="2.7.7.7" evidence="11"/>
<evidence type="ECO:0000256" key="5">
    <source>
        <dbReference type="ARBA" id="ARBA00022723"/>
    </source>
</evidence>
<comment type="catalytic activity">
    <reaction evidence="10 11">
        <text>DNA(n) + a 2'-deoxyribonucleoside 5'-triphosphate = DNA(n+1) + diphosphate</text>
        <dbReference type="Rhea" id="RHEA:22508"/>
        <dbReference type="Rhea" id="RHEA-COMP:17339"/>
        <dbReference type="Rhea" id="RHEA-COMP:17340"/>
        <dbReference type="ChEBI" id="CHEBI:33019"/>
        <dbReference type="ChEBI" id="CHEBI:61560"/>
        <dbReference type="ChEBI" id="CHEBI:173112"/>
        <dbReference type="EC" id="2.7.7.7"/>
    </reaction>
</comment>
<dbReference type="SUPFAM" id="SSF52540">
    <property type="entry name" value="P-loop containing nucleoside triphosphate hydrolases"/>
    <property type="match status" value="1"/>
</dbReference>
<dbReference type="GO" id="GO:0003887">
    <property type="term" value="F:DNA-directed DNA polymerase activity"/>
    <property type="evidence" value="ECO:0007669"/>
    <property type="project" value="UniProtKB-KW"/>
</dbReference>
<protein>
    <recommendedName>
        <fullName evidence="11">DNA polymerase III subunit gamma/tau</fullName>
        <ecNumber evidence="11">2.7.7.7</ecNumber>
    </recommendedName>
</protein>
<dbReference type="InterPro" id="IPR027417">
    <property type="entry name" value="P-loop_NTPase"/>
</dbReference>
<evidence type="ECO:0000256" key="7">
    <source>
        <dbReference type="ARBA" id="ARBA00022833"/>
    </source>
</evidence>
<dbReference type="FunFam" id="3.40.50.300:FF:000014">
    <property type="entry name" value="DNA polymerase III subunit gamma/tau"/>
    <property type="match status" value="1"/>
</dbReference>
<dbReference type="GO" id="GO:0046872">
    <property type="term" value="F:metal ion binding"/>
    <property type="evidence" value="ECO:0007669"/>
    <property type="project" value="UniProtKB-KW"/>
</dbReference>
<dbReference type="PANTHER" id="PTHR11669:SF0">
    <property type="entry name" value="PROTEIN STICHEL-LIKE 2"/>
    <property type="match status" value="1"/>
</dbReference>
<feature type="domain" description="AAA+ ATPase" evidence="12">
    <location>
        <begin position="36"/>
        <end position="178"/>
    </location>
</feature>
<evidence type="ECO:0000256" key="8">
    <source>
        <dbReference type="ARBA" id="ARBA00022840"/>
    </source>
</evidence>
<keyword evidence="7" id="KW-0862">Zinc</keyword>
<dbReference type="RefSeq" id="WP_075905367.1">
    <property type="nucleotide sequence ID" value="NZ_MKZS01000001.1"/>
</dbReference>
<dbReference type="GO" id="GO:0003677">
    <property type="term" value="F:DNA binding"/>
    <property type="evidence" value="ECO:0007669"/>
    <property type="project" value="InterPro"/>
</dbReference>
<dbReference type="Gene3D" id="3.40.50.300">
    <property type="entry name" value="P-loop containing nucleotide triphosphate hydrolases"/>
    <property type="match status" value="1"/>
</dbReference>
<dbReference type="CDD" id="cd00009">
    <property type="entry name" value="AAA"/>
    <property type="match status" value="1"/>
</dbReference>
<dbReference type="GO" id="GO:0005524">
    <property type="term" value="F:ATP binding"/>
    <property type="evidence" value="ECO:0007669"/>
    <property type="project" value="UniProtKB-KW"/>
</dbReference>
<dbReference type="InterPro" id="IPR003593">
    <property type="entry name" value="AAA+_ATPase"/>
</dbReference>
<dbReference type="GO" id="GO:0009360">
    <property type="term" value="C:DNA polymerase III complex"/>
    <property type="evidence" value="ECO:0007669"/>
    <property type="project" value="InterPro"/>
</dbReference>
<evidence type="ECO:0000256" key="2">
    <source>
        <dbReference type="ARBA" id="ARBA00022679"/>
    </source>
</evidence>
<gene>
    <name evidence="11" type="primary">dnaX</name>
    <name evidence="13" type="ORF">BJP37_31500</name>
</gene>
<dbReference type="InterPro" id="IPR008921">
    <property type="entry name" value="DNA_pol3_clamp-load_cplx_C"/>
</dbReference>
<dbReference type="Gene3D" id="1.20.272.10">
    <property type="match status" value="1"/>
</dbReference>
<evidence type="ECO:0000256" key="11">
    <source>
        <dbReference type="RuleBase" id="RU364063"/>
    </source>
</evidence>
<name>A0A1U7NAB2_9CYAN</name>
<comment type="function">
    <text evidence="11">DNA polymerase III is a complex, multichain enzyme responsible for most of the replicative synthesis in bacteria. This DNA polymerase also exhibits 3' to 5' exonuclease activity.</text>
</comment>
<dbReference type="Pfam" id="PF13177">
    <property type="entry name" value="DNA_pol3_delta2"/>
    <property type="match status" value="1"/>
</dbReference>
<comment type="subunit">
    <text evidence="11">DNA polymerase III contains a core (composed of alpha, epsilon and theta chains) that associates with a tau subunit. This core dimerizes to form the POLIII' complex. PolIII' associates with the gamma complex (composed of gamma, delta, delta', psi and chi chains) and with the beta chain to form the complete DNA polymerase III complex.</text>
</comment>
<dbReference type="InterPro" id="IPR012763">
    <property type="entry name" value="DNA_pol_III_sug/sutau_N"/>
</dbReference>
<evidence type="ECO:0000313" key="14">
    <source>
        <dbReference type="Proteomes" id="UP000186657"/>
    </source>
</evidence>
<keyword evidence="3 11" id="KW-0548">Nucleotidyltransferase</keyword>
<evidence type="ECO:0000256" key="10">
    <source>
        <dbReference type="ARBA" id="ARBA00049244"/>
    </source>
</evidence>
<dbReference type="GO" id="GO:0006261">
    <property type="term" value="P:DNA-templated DNA replication"/>
    <property type="evidence" value="ECO:0007669"/>
    <property type="project" value="TreeGrafter"/>
</dbReference>
<proteinExistence type="inferred from homology"/>
<evidence type="ECO:0000256" key="1">
    <source>
        <dbReference type="ARBA" id="ARBA00006360"/>
    </source>
</evidence>
<comment type="caution">
    <text evidence="13">The sequence shown here is derived from an EMBL/GenBank/DDBJ whole genome shotgun (WGS) entry which is preliminary data.</text>
</comment>
<dbReference type="NCBIfam" id="NF004046">
    <property type="entry name" value="PRK05563.1"/>
    <property type="match status" value="1"/>
</dbReference>
<accession>A0A1U7NAB2</accession>
<evidence type="ECO:0000256" key="6">
    <source>
        <dbReference type="ARBA" id="ARBA00022741"/>
    </source>
</evidence>
<evidence type="ECO:0000313" key="13">
    <source>
        <dbReference type="EMBL" id="OLT62888.1"/>
    </source>
</evidence>
<evidence type="ECO:0000259" key="12">
    <source>
        <dbReference type="SMART" id="SM00382"/>
    </source>
</evidence>
<dbReference type="EMBL" id="MKZS01000001">
    <property type="protein sequence ID" value="OLT62888.1"/>
    <property type="molecule type" value="Genomic_DNA"/>
</dbReference>
<keyword evidence="14" id="KW-1185">Reference proteome</keyword>
<dbReference type="SMART" id="SM00382">
    <property type="entry name" value="AAA"/>
    <property type="match status" value="1"/>
</dbReference>
<evidence type="ECO:0000256" key="9">
    <source>
        <dbReference type="ARBA" id="ARBA00022932"/>
    </source>
</evidence>
<dbReference type="Pfam" id="PF12169">
    <property type="entry name" value="DNA_pol3_gamma3"/>
    <property type="match status" value="1"/>
</dbReference>
<sequence length="364" mass="40031">MYQVLARKWRPTTFEELVGQPHIARILTNAIQSDRIAHAYIFAGLRGTGKTSAARILARCLNCEKGPTPTPCNECVPCTEIAESRALDVLEIDAASRTGVDDIRELQEVIAYPPVRDRYKLLIIDEAHMLSKAAFNALLKTLEEPPPRVVFLLATTEIQKLLPTILSRCQVLEYRRVTVKDVAGHLRRLCDAEGVTISDPSLHRIARAGEGSVRDSLSVLERVLASCGNDVADEDVLRVLGAVQSQVLLDSIGALARRDVSALLGVLDALMDEGHDLVHFWGEWIGVLRDVMMLRAAPDRAGLVSRAEEETKALLEAAEPLSSEDLARAFQLLAELEYPLKSSAHPRFLFEACMIRLGSLGLGD</sequence>
<reference evidence="13 14" key="1">
    <citation type="submission" date="2016-10" db="EMBL/GenBank/DDBJ databases">
        <title>Comparative genomics uncovers the prolific and rare metabolic potential of the cyanobacterial genus Moorea.</title>
        <authorList>
            <person name="Leao T."/>
            <person name="Castelao G."/>
            <person name="Korobeynikov A."/>
            <person name="Monroe E.A."/>
            <person name="Podell S."/>
            <person name="Glukhov E."/>
            <person name="Allen E."/>
            <person name="Gerwick W.H."/>
            <person name="Gerwick L."/>
        </authorList>
    </citation>
    <scope>NUCLEOTIDE SEQUENCE [LARGE SCALE GENOMIC DNA]</scope>
    <source>
        <strain evidence="13 14">PNG5-198</strain>
    </source>
</reference>
<dbReference type="Pfam" id="PF22608">
    <property type="entry name" value="DNAX_ATPase_lid"/>
    <property type="match status" value="1"/>
</dbReference>
<dbReference type="PANTHER" id="PTHR11669">
    <property type="entry name" value="REPLICATION FACTOR C / DNA POLYMERASE III GAMMA-TAU SUBUNIT"/>
    <property type="match status" value="1"/>
</dbReference>
<dbReference type="InterPro" id="IPR022754">
    <property type="entry name" value="DNA_pol_III_gamma-3"/>
</dbReference>
<evidence type="ECO:0000256" key="3">
    <source>
        <dbReference type="ARBA" id="ARBA00022695"/>
    </source>
</evidence>
<dbReference type="NCBIfam" id="TIGR02397">
    <property type="entry name" value="dnaX_nterm"/>
    <property type="match status" value="1"/>
</dbReference>
<comment type="similarity">
    <text evidence="1 11">Belongs to the DnaX/STICHEL family.</text>
</comment>
<dbReference type="Gene3D" id="1.10.8.60">
    <property type="match status" value="1"/>
</dbReference>
<dbReference type="InterPro" id="IPR045085">
    <property type="entry name" value="HLD_clamp_pol_III_gamma_tau"/>
</dbReference>
<keyword evidence="6 11" id="KW-0547">Nucleotide-binding</keyword>
<dbReference type="CDD" id="cd18137">
    <property type="entry name" value="HLD_clamp_pol_III_gamma_tau"/>
    <property type="match status" value="1"/>
</dbReference>
<dbReference type="SUPFAM" id="SSF48019">
    <property type="entry name" value="post-AAA+ oligomerization domain-like"/>
    <property type="match status" value="1"/>
</dbReference>
<keyword evidence="2 11" id="KW-0808">Transferase</keyword>
<dbReference type="AlphaFoldDB" id="A0A1U7NAB2"/>